<organism evidence="7 8">
    <name type="scientific">Actinomadura adrarensis</name>
    <dbReference type="NCBI Taxonomy" id="1819600"/>
    <lineage>
        <taxon>Bacteria</taxon>
        <taxon>Bacillati</taxon>
        <taxon>Actinomycetota</taxon>
        <taxon>Actinomycetes</taxon>
        <taxon>Streptosporangiales</taxon>
        <taxon>Thermomonosporaceae</taxon>
        <taxon>Actinomadura</taxon>
    </lineage>
</organism>
<evidence type="ECO:0000313" key="8">
    <source>
        <dbReference type="Proteomes" id="UP001597083"/>
    </source>
</evidence>
<sequence>MTPDGKEFSAQAELYRDELRVHCYRMMGSYADAEDLVQETLLRAWRKRDSFEGRASFRAWLYKIATNACLDALDGAARRRELVAAPDR</sequence>
<dbReference type="PROSITE" id="PS01063">
    <property type="entry name" value="SIGMA70_ECF"/>
    <property type="match status" value="1"/>
</dbReference>
<name>A0ABW3CBP0_9ACTN</name>
<keyword evidence="8" id="KW-1185">Reference proteome</keyword>
<dbReference type="EMBL" id="JBHTIR010000865">
    <property type="protein sequence ID" value="MFD0851879.1"/>
    <property type="molecule type" value="Genomic_DNA"/>
</dbReference>
<dbReference type="NCBIfam" id="TIGR02937">
    <property type="entry name" value="sigma70-ECF"/>
    <property type="match status" value="1"/>
</dbReference>
<protein>
    <recommendedName>
        <fullName evidence="5">RNA polymerase sigma factor</fullName>
    </recommendedName>
</protein>
<evidence type="ECO:0000256" key="4">
    <source>
        <dbReference type="ARBA" id="ARBA00023163"/>
    </source>
</evidence>
<dbReference type="SUPFAM" id="SSF88946">
    <property type="entry name" value="Sigma2 domain of RNA polymerase sigma factors"/>
    <property type="match status" value="1"/>
</dbReference>
<dbReference type="PANTHER" id="PTHR43133">
    <property type="entry name" value="RNA POLYMERASE ECF-TYPE SIGMA FACTO"/>
    <property type="match status" value="1"/>
</dbReference>
<dbReference type="InterPro" id="IPR013325">
    <property type="entry name" value="RNA_pol_sigma_r2"/>
</dbReference>
<dbReference type="InterPro" id="IPR007627">
    <property type="entry name" value="RNA_pol_sigma70_r2"/>
</dbReference>
<dbReference type="Gene3D" id="1.10.1740.10">
    <property type="match status" value="1"/>
</dbReference>
<evidence type="ECO:0000259" key="6">
    <source>
        <dbReference type="Pfam" id="PF04542"/>
    </source>
</evidence>
<gene>
    <name evidence="7" type="ORF">ACFQ07_06585</name>
</gene>
<reference evidence="8" key="1">
    <citation type="journal article" date="2019" name="Int. J. Syst. Evol. Microbiol.">
        <title>The Global Catalogue of Microorganisms (GCM) 10K type strain sequencing project: providing services to taxonomists for standard genome sequencing and annotation.</title>
        <authorList>
            <consortium name="The Broad Institute Genomics Platform"/>
            <consortium name="The Broad Institute Genome Sequencing Center for Infectious Disease"/>
            <person name="Wu L."/>
            <person name="Ma J."/>
        </authorList>
    </citation>
    <scope>NUCLEOTIDE SEQUENCE [LARGE SCALE GENOMIC DNA]</scope>
    <source>
        <strain evidence="8">JCM 31696</strain>
    </source>
</reference>
<keyword evidence="3 5" id="KW-0238">DNA-binding</keyword>
<dbReference type="Proteomes" id="UP001597083">
    <property type="component" value="Unassembled WGS sequence"/>
</dbReference>
<evidence type="ECO:0000256" key="2">
    <source>
        <dbReference type="ARBA" id="ARBA00023082"/>
    </source>
</evidence>
<feature type="domain" description="RNA polymerase sigma-70 region 2" evidence="6">
    <location>
        <begin position="14"/>
        <end position="78"/>
    </location>
</feature>
<dbReference type="Pfam" id="PF04542">
    <property type="entry name" value="Sigma70_r2"/>
    <property type="match status" value="1"/>
</dbReference>
<evidence type="ECO:0000256" key="1">
    <source>
        <dbReference type="ARBA" id="ARBA00023015"/>
    </source>
</evidence>
<dbReference type="InterPro" id="IPR000838">
    <property type="entry name" value="RNA_pol_sigma70_ECF_CS"/>
</dbReference>
<evidence type="ECO:0000256" key="3">
    <source>
        <dbReference type="ARBA" id="ARBA00023125"/>
    </source>
</evidence>
<dbReference type="PANTHER" id="PTHR43133:SF65">
    <property type="entry name" value="ECF RNA POLYMERASE SIGMA FACTOR SIGG"/>
    <property type="match status" value="1"/>
</dbReference>
<comment type="caution">
    <text evidence="7">The sequence shown here is derived from an EMBL/GenBank/DDBJ whole genome shotgun (WGS) entry which is preliminary data.</text>
</comment>
<proteinExistence type="inferred from homology"/>
<evidence type="ECO:0000313" key="7">
    <source>
        <dbReference type="EMBL" id="MFD0851879.1"/>
    </source>
</evidence>
<dbReference type="InterPro" id="IPR039425">
    <property type="entry name" value="RNA_pol_sigma-70-like"/>
</dbReference>
<dbReference type="InterPro" id="IPR014284">
    <property type="entry name" value="RNA_pol_sigma-70_dom"/>
</dbReference>
<feature type="non-terminal residue" evidence="7">
    <location>
        <position position="88"/>
    </location>
</feature>
<comment type="similarity">
    <text evidence="5">Belongs to the sigma-70 factor family. ECF subfamily.</text>
</comment>
<evidence type="ECO:0000256" key="5">
    <source>
        <dbReference type="RuleBase" id="RU000716"/>
    </source>
</evidence>
<keyword evidence="2 5" id="KW-0731">Sigma factor</keyword>
<keyword evidence="4 5" id="KW-0804">Transcription</keyword>
<accession>A0ABW3CBP0</accession>
<keyword evidence="1 5" id="KW-0805">Transcription regulation</keyword>